<evidence type="ECO:0000256" key="11">
    <source>
        <dbReference type="SAM" id="Coils"/>
    </source>
</evidence>
<evidence type="ECO:0000256" key="7">
    <source>
        <dbReference type="ARBA" id="ARBA00023146"/>
    </source>
</evidence>
<dbReference type="InterPro" id="IPR004046">
    <property type="entry name" value="GST_C"/>
</dbReference>
<dbReference type="FunFam" id="1.10.730.10:FF:000015">
    <property type="entry name" value="Valine--tRNA ligase"/>
    <property type="match status" value="1"/>
</dbReference>
<feature type="compositionally biased region" description="Basic and acidic residues" evidence="12">
    <location>
        <begin position="929"/>
        <end position="976"/>
    </location>
</feature>
<dbReference type="GO" id="GO:0005524">
    <property type="term" value="F:ATP binding"/>
    <property type="evidence" value="ECO:0007669"/>
    <property type="project" value="UniProtKB-KW"/>
</dbReference>
<dbReference type="EC" id="6.1.1.9" evidence="2"/>
<accession>A0AAV6PV69</accession>
<evidence type="ECO:0000256" key="10">
    <source>
        <dbReference type="ARBA" id="ARBA00047552"/>
    </source>
</evidence>
<dbReference type="GO" id="GO:0006438">
    <property type="term" value="P:valyl-tRNA aminoacylation"/>
    <property type="evidence" value="ECO:0007669"/>
    <property type="project" value="InterPro"/>
</dbReference>
<dbReference type="InterPro" id="IPR001412">
    <property type="entry name" value="aa-tRNA-synth_I_CS"/>
</dbReference>
<comment type="catalytic activity">
    <reaction evidence="10">
        <text>tRNA(Val) + L-valine + ATP = L-valyl-tRNA(Val) + AMP + diphosphate</text>
        <dbReference type="Rhea" id="RHEA:10704"/>
        <dbReference type="Rhea" id="RHEA-COMP:9672"/>
        <dbReference type="Rhea" id="RHEA-COMP:9708"/>
        <dbReference type="ChEBI" id="CHEBI:30616"/>
        <dbReference type="ChEBI" id="CHEBI:33019"/>
        <dbReference type="ChEBI" id="CHEBI:57762"/>
        <dbReference type="ChEBI" id="CHEBI:78442"/>
        <dbReference type="ChEBI" id="CHEBI:78537"/>
        <dbReference type="ChEBI" id="CHEBI:456215"/>
        <dbReference type="EC" id="6.1.1.9"/>
    </reaction>
</comment>
<feature type="region of interest" description="Disordered" evidence="12">
    <location>
        <begin position="482"/>
        <end position="577"/>
    </location>
</feature>
<evidence type="ECO:0000256" key="5">
    <source>
        <dbReference type="ARBA" id="ARBA00022840"/>
    </source>
</evidence>
<dbReference type="CDD" id="cd07962">
    <property type="entry name" value="Anticodon_Ia_Val"/>
    <property type="match status" value="1"/>
</dbReference>
<keyword evidence="5" id="KW-0067">ATP-binding</keyword>
<feature type="compositionally biased region" description="Low complexity" evidence="12">
    <location>
        <begin position="115"/>
        <end position="129"/>
    </location>
</feature>
<dbReference type="InterPro" id="IPR010987">
    <property type="entry name" value="Glutathione-S-Trfase_C-like"/>
</dbReference>
<dbReference type="NCBIfam" id="NF004349">
    <property type="entry name" value="PRK05729.1"/>
    <property type="match status" value="1"/>
</dbReference>
<feature type="compositionally biased region" description="Acidic residues" evidence="12">
    <location>
        <begin position="210"/>
        <end position="219"/>
    </location>
</feature>
<keyword evidence="7" id="KW-0030">Aminoacyl-tRNA synthetase</keyword>
<keyword evidence="4" id="KW-0547">Nucleotide-binding</keyword>
<keyword evidence="3 14" id="KW-0436">Ligase</keyword>
<reference evidence="14 15" key="1">
    <citation type="journal article" date="2021" name="Sci. Rep.">
        <title>Chromosome anchoring in Senegalese sole (Solea senegalensis) reveals sex-associated markers and genome rearrangements in flatfish.</title>
        <authorList>
            <person name="Guerrero-Cozar I."/>
            <person name="Gomez-Garrido J."/>
            <person name="Berbel C."/>
            <person name="Martinez-Blanch J.F."/>
            <person name="Alioto T."/>
            <person name="Claros M.G."/>
            <person name="Gagnaire P.A."/>
            <person name="Manchado M."/>
        </authorList>
    </citation>
    <scope>NUCLEOTIDE SEQUENCE [LARGE SCALE GENOMIC DNA]</scope>
    <source>
        <strain evidence="14">Sse05_10M</strain>
    </source>
</reference>
<dbReference type="InterPro" id="IPR013155">
    <property type="entry name" value="M/V/L/I-tRNA-synth_anticd-bd"/>
</dbReference>
<evidence type="ECO:0000256" key="3">
    <source>
        <dbReference type="ARBA" id="ARBA00022598"/>
    </source>
</evidence>
<feature type="compositionally biased region" description="Polar residues" evidence="12">
    <location>
        <begin position="130"/>
        <end position="139"/>
    </location>
</feature>
<evidence type="ECO:0000313" key="15">
    <source>
        <dbReference type="Proteomes" id="UP000693946"/>
    </source>
</evidence>
<keyword evidence="15" id="KW-1185">Reference proteome</keyword>
<keyword evidence="6" id="KW-0648">Protein biosynthesis</keyword>
<dbReference type="Pfam" id="PF00133">
    <property type="entry name" value="tRNA-synt_1"/>
    <property type="match status" value="1"/>
</dbReference>
<dbReference type="PANTHER" id="PTHR11946:SF109">
    <property type="entry name" value="VALINE--TRNA LIGASE"/>
    <property type="match status" value="1"/>
</dbReference>
<proteinExistence type="inferred from homology"/>
<dbReference type="CDD" id="cd10294">
    <property type="entry name" value="GST_C_ValRS_N"/>
    <property type="match status" value="1"/>
</dbReference>
<dbReference type="Pfam" id="PF00043">
    <property type="entry name" value="GST_C"/>
    <property type="match status" value="1"/>
</dbReference>
<dbReference type="PROSITE" id="PS50405">
    <property type="entry name" value="GST_CTER"/>
    <property type="match status" value="1"/>
</dbReference>
<feature type="region of interest" description="Disordered" evidence="12">
    <location>
        <begin position="75"/>
        <end position="232"/>
    </location>
</feature>
<evidence type="ECO:0000256" key="6">
    <source>
        <dbReference type="ARBA" id="ARBA00022917"/>
    </source>
</evidence>
<dbReference type="InterPro" id="IPR033705">
    <property type="entry name" value="Anticodon_Ia_Val"/>
</dbReference>
<feature type="compositionally biased region" description="Basic and acidic residues" evidence="12">
    <location>
        <begin position="92"/>
        <end position="103"/>
    </location>
</feature>
<evidence type="ECO:0000256" key="1">
    <source>
        <dbReference type="ARBA" id="ARBA00005594"/>
    </source>
</evidence>
<dbReference type="EMBL" id="JAGKHQ010000021">
    <property type="protein sequence ID" value="KAG7475851.1"/>
    <property type="molecule type" value="Genomic_DNA"/>
</dbReference>
<dbReference type="InterPro" id="IPR056515">
    <property type="entry name" value="INO80E_N"/>
</dbReference>
<evidence type="ECO:0000256" key="9">
    <source>
        <dbReference type="ARBA" id="ARBA00029936"/>
    </source>
</evidence>
<dbReference type="Pfam" id="PF08264">
    <property type="entry name" value="Anticodon_1"/>
    <property type="match status" value="1"/>
</dbReference>
<protein>
    <recommendedName>
        <fullName evidence="8">Valine--tRNA ligase</fullName>
        <ecNumber evidence="2">6.1.1.9</ecNumber>
    </recommendedName>
    <alternativeName>
        <fullName evidence="9">Valyl-tRNA synthetase</fullName>
    </alternativeName>
</protein>
<dbReference type="PROSITE" id="PS00178">
    <property type="entry name" value="AA_TRNA_LIGASE_I"/>
    <property type="match status" value="1"/>
</dbReference>
<comment type="caution">
    <text evidence="14">The sequence shown here is derived from an EMBL/GenBank/DDBJ whole genome shotgun (WGS) entry which is preliminary data.</text>
</comment>
<feature type="region of interest" description="Disordered" evidence="12">
    <location>
        <begin position="919"/>
        <end position="976"/>
    </location>
</feature>
<dbReference type="FunFam" id="3.40.50.620:FF:000119">
    <property type="entry name" value="Putative valine--tRNA ligase-like"/>
    <property type="match status" value="1"/>
</dbReference>
<dbReference type="CDD" id="cd00817">
    <property type="entry name" value="ValRS_core"/>
    <property type="match status" value="1"/>
</dbReference>
<evidence type="ECO:0000256" key="2">
    <source>
        <dbReference type="ARBA" id="ARBA00013169"/>
    </source>
</evidence>
<dbReference type="InterPro" id="IPR002300">
    <property type="entry name" value="aa-tRNA-synth_Ia"/>
</dbReference>
<feature type="compositionally biased region" description="Polar residues" evidence="12">
    <location>
        <begin position="508"/>
        <end position="523"/>
    </location>
</feature>
<feature type="coiled-coil region" evidence="11">
    <location>
        <begin position="1939"/>
        <end position="1969"/>
    </location>
</feature>
<dbReference type="GO" id="GO:0005829">
    <property type="term" value="C:cytosol"/>
    <property type="evidence" value="ECO:0007669"/>
    <property type="project" value="TreeGrafter"/>
</dbReference>
<sequence length="1970" mass="219264">MSHRPTQPRDMNGQADVEVDYKRKYKNLKRKLKFLVYEQECFQEELRRAQRKLLKVSRDKSFLLDRLLQYERIDEDSSDSDATVSSENSEVEGPREREREREGVKKRRNSPGACLPSSSSPHLSLLSHSGVNPLQSSGSGPYLNTMPFPPEYLAPPAERMKKERKTKTPKNKREPTGKVVAANYPSAPTAPPTASGPFSWVPRQMLSGDAAEEDGESDLDSDRGDEDRGEGDEAELVIDIPNDVVAAAVWLLAVLGPGLSLSSEDNSEPGFTLCSHCFYRQTPPQGASAELLLHPVCHSLPKGQTFATLSKQNCDTAVYSAFYLKHGWTEGEEGEDLLSEEEDNVKVPVPALLRDPSNPILPSDSPLQHWDSTVTTLVQSSFIPQCSTLGGDLYVLTGAGGLQAAEDGDEECQTEPLWSAVCCAVPEGKGGFSTGLIRETGGRDRQVSTKELQEMLGMAEMFSEGCGGADIETVGAVIGLHSEGNPENIETKNVDAPSEETQEKDAKSVSTDPVTEGENNVNAQPEDVTQETSAEAVKSENSSEDQGDARRSGAVTSEAPESSVDRETVDEQEANEKSTSTLVYLLSTTVSILKAPLRPVVSTVSQLPGQVTYVLQEDLGVLCGLPGETFSLLHLLTSDLLSWMGSGVDLVLGAGETCFSNVYYCTSSMVGALFSNCHTGVTGLTSLCVSFKEMATLYVSPHPDDFRSLLALLAAEFCPSSRPRTITENPPASLNARARPTLVLGAGEGDTVLSGASAVAWYLASQGKTSGVGVKQQSQVWQWLSFADNELTPVSCAVVFPLMGVMGVDKKLQQSSRAELLRVLKVLNQALEPKTFLVGESITLADMAVATAILLPFKYALEPSDRKMLANVTRWFTTCINQPQFLKVLGKISLCEKMAPVTQVAAVASEVKVVNGGPAADSAGTADDGPPKTEAQLKKEAKKREKLEKFQQKKDMEAKKKTQPATEKKAKPEKKELGVITYNIPTPPGEKKDVISPLPDSYSPQYVEAAWYPWWEKQGLFKPEYGRKSISEQNSRGMFMMCIPPPNVTGSLHLGHALTNAIQDSLTRWHRMRGETTLWNPGCDHAGIATQVVVEKKLKRERGMSRHDLGREKFIEEIWKWKNEKGDRIYHQLKKLGSSLDWDRACFTMDPKLSYAVQEAFIRMHEEGVIYRSKRLVNWSCSLNSAISDIEVDKRELTGRTLLPVPGYKEKVEFGVLVSFAYKVDGSDEEVIVATTRIETMLGDTAVAVHPADPRYQHLKGKTVLHPFCDRRMPIVMDEFVDMNFGTGAVKITPAHDHNDYEVGERHNLAFINILDENGLLINVPPPFLGMKRFEARKAVLQALTDRGQFKEIKDNPMVVPVCSRSKDIVEPLLKPQWYVSCADMGKQAADSVREGRLKIIPEHHLKTWFNWMDNIRDWCISRQLWWGHRIPAYFITVHDPSVKPGEDMDGHYWVSGRTEEEAREKAAQRFHVSVDKISLRQDEDVLDTWFSSGIFPFSIFGWPNESEDLNVFYPGTLLETGHDILFFWVARMVMMGLKLTGKLPFKEVYLHAVVRDAHGRKMSKSLGNVIDPLDVITGISLEGLHAQLIESNLDPLEVEKAKQGQKSDYPNGIPECGTDALRFALCAYTSQGRDINLDVNRILGYRHFCNKLWNAVKFAMKTLGDNFVPSEKAQLCGDESVSDRWILSRLCAAVGLCDTGFKAYDFPGITTAIYNFWLYELCDVYLESVKPVFSKAEEDSVSQRQALVCRQTLYTCLEVGLRILSPVMPFVTEELYQRLPRRRPQSDPPSISVTPYPDTAEFCWHSEEIDRDMDFIMTVIKTTRSLRSDYNLNKLRTDCYLQCIDSTTASLVQKYSLQIQTLTYSQAVIPLTANQPVPEGCAVAIASDRCTVNLLLKGLIDVEKEVAKLMTKQCDLEKQIEKLKDRMMKNDYKEKVPVKVQEQDAEKLRQSQTELEKVNEAVSNFRKMM</sequence>
<evidence type="ECO:0000256" key="12">
    <source>
        <dbReference type="SAM" id="MobiDB-lite"/>
    </source>
</evidence>
<evidence type="ECO:0000256" key="8">
    <source>
        <dbReference type="ARBA" id="ARBA00024407"/>
    </source>
</evidence>
<organism evidence="14 15">
    <name type="scientific">Solea senegalensis</name>
    <name type="common">Senegalese sole</name>
    <dbReference type="NCBI Taxonomy" id="28829"/>
    <lineage>
        <taxon>Eukaryota</taxon>
        <taxon>Metazoa</taxon>
        <taxon>Chordata</taxon>
        <taxon>Craniata</taxon>
        <taxon>Vertebrata</taxon>
        <taxon>Euteleostomi</taxon>
        <taxon>Actinopterygii</taxon>
        <taxon>Neopterygii</taxon>
        <taxon>Teleostei</taxon>
        <taxon>Neoteleostei</taxon>
        <taxon>Acanthomorphata</taxon>
        <taxon>Carangaria</taxon>
        <taxon>Pleuronectiformes</taxon>
        <taxon>Pleuronectoidei</taxon>
        <taxon>Soleidae</taxon>
        <taxon>Solea</taxon>
    </lineage>
</organism>
<dbReference type="Pfam" id="PF24237">
    <property type="entry name" value="INO80E"/>
    <property type="match status" value="1"/>
</dbReference>
<evidence type="ECO:0000313" key="14">
    <source>
        <dbReference type="EMBL" id="KAG7475851.1"/>
    </source>
</evidence>
<dbReference type="GO" id="GO:0004832">
    <property type="term" value="F:valine-tRNA ligase activity"/>
    <property type="evidence" value="ECO:0007669"/>
    <property type="project" value="UniProtKB-EC"/>
</dbReference>
<feature type="compositionally biased region" description="Low complexity" evidence="12">
    <location>
        <begin position="181"/>
        <end position="197"/>
    </location>
</feature>
<feature type="domain" description="GST C-terminal" evidence="13">
    <location>
        <begin position="773"/>
        <end position="901"/>
    </location>
</feature>
<evidence type="ECO:0000256" key="4">
    <source>
        <dbReference type="ARBA" id="ARBA00022741"/>
    </source>
</evidence>
<dbReference type="HAMAP" id="MF_02004">
    <property type="entry name" value="Val_tRNA_synth_type1"/>
    <property type="match status" value="1"/>
</dbReference>
<keyword evidence="11" id="KW-0175">Coiled coil</keyword>
<evidence type="ECO:0000259" key="13">
    <source>
        <dbReference type="PROSITE" id="PS50405"/>
    </source>
</evidence>
<dbReference type="PANTHER" id="PTHR11946">
    <property type="entry name" value="VALYL-TRNA SYNTHETASES"/>
    <property type="match status" value="1"/>
</dbReference>
<dbReference type="FunFam" id="1.20.1050.10:FF:000006">
    <property type="entry name" value="Elongation factor 1 gamma"/>
    <property type="match status" value="1"/>
</dbReference>
<dbReference type="FunFam" id="3.40.50.620:FF:000020">
    <property type="entry name" value="Valine--tRNA ligase, mitochondrial"/>
    <property type="match status" value="1"/>
</dbReference>
<dbReference type="NCBIfam" id="TIGR00422">
    <property type="entry name" value="valS"/>
    <property type="match status" value="1"/>
</dbReference>
<dbReference type="Proteomes" id="UP000693946">
    <property type="component" value="Linkage Group LG9"/>
</dbReference>
<dbReference type="InterPro" id="IPR002303">
    <property type="entry name" value="Valyl-tRNA_ligase"/>
</dbReference>
<dbReference type="FunFam" id="1.10.287.380:FF:000002">
    <property type="entry name" value="Valine--tRNA ligase"/>
    <property type="match status" value="1"/>
</dbReference>
<comment type="similarity">
    <text evidence="1">Belongs to the class-I aminoacyl-tRNA synthetase family.</text>
</comment>
<name>A0AAV6PV69_SOLSE</name>
<gene>
    <name evidence="14" type="ORF">JOB18_038568</name>
</gene>